<dbReference type="InterPro" id="IPR044053">
    <property type="entry name" value="AsaB-like"/>
</dbReference>
<evidence type="ECO:0000313" key="3">
    <source>
        <dbReference type="Proteomes" id="UP000605986"/>
    </source>
</evidence>
<name>A0A8H4P2R3_9HYPO</name>
<accession>A0A8H4P2R3</accession>
<protein>
    <submittedName>
        <fullName evidence="2">Uncharacterized protein</fullName>
    </submittedName>
</protein>
<dbReference type="EMBL" id="JAADJG010000139">
    <property type="protein sequence ID" value="KAF4453901.1"/>
    <property type="molecule type" value="Genomic_DNA"/>
</dbReference>
<comment type="caution">
    <text evidence="2">The sequence shown here is derived from an EMBL/GenBank/DDBJ whole genome shotgun (WGS) entry which is preliminary data.</text>
</comment>
<dbReference type="GO" id="GO:0016491">
    <property type="term" value="F:oxidoreductase activity"/>
    <property type="evidence" value="ECO:0007669"/>
    <property type="project" value="InterPro"/>
</dbReference>
<dbReference type="NCBIfam" id="NF041278">
    <property type="entry name" value="CmcJ_NvfI_EfuI"/>
    <property type="match status" value="1"/>
</dbReference>
<dbReference type="OrthoDB" id="412788at2759"/>
<dbReference type="PANTHER" id="PTHR34598:SF3">
    <property type="entry name" value="OXIDOREDUCTASE AN1597"/>
    <property type="match status" value="1"/>
</dbReference>
<gene>
    <name evidence="2" type="ORF">F53441_3426</name>
</gene>
<dbReference type="Proteomes" id="UP000605986">
    <property type="component" value="Unassembled WGS sequence"/>
</dbReference>
<sequence length="267" mass="31431">MTIPSEKPQEIGVVEHHDQPDVPLYFPDRSDPWNTVKPYNFHYIPKSDVPLHNLLRLYHSVHLRSLRPLVPTLALDNQGFEVHRLDTRMKYDDFKNEQLIEQVYVSELERYFTKKLGAKKIRPLDFQLRLRGREFPHFQGKPSARPQPSLMTHVDVTPEATKSIIRELYEGVAEQICESRYQIITVWRPLRVPVRDWPLALCDTSTVDPGDMVENDVIYPNYVAENLMIHYNEGQKWYWLPDQAEDEVLVFKAVDSDTNKNNLMFPF</sequence>
<comment type="similarity">
    <text evidence="1">Belongs to the asaB hydroxylase/desaturase family.</text>
</comment>
<dbReference type="AlphaFoldDB" id="A0A8H4P2R3"/>
<keyword evidence="3" id="KW-1185">Reference proteome</keyword>
<evidence type="ECO:0000256" key="1">
    <source>
        <dbReference type="ARBA" id="ARBA00023604"/>
    </source>
</evidence>
<dbReference type="PANTHER" id="PTHR34598">
    <property type="entry name" value="BLL6449 PROTEIN"/>
    <property type="match status" value="1"/>
</dbReference>
<organism evidence="2 3">
    <name type="scientific">Fusarium austroafricanum</name>
    <dbReference type="NCBI Taxonomy" id="2364996"/>
    <lineage>
        <taxon>Eukaryota</taxon>
        <taxon>Fungi</taxon>
        <taxon>Dikarya</taxon>
        <taxon>Ascomycota</taxon>
        <taxon>Pezizomycotina</taxon>
        <taxon>Sordariomycetes</taxon>
        <taxon>Hypocreomycetidae</taxon>
        <taxon>Hypocreales</taxon>
        <taxon>Nectriaceae</taxon>
        <taxon>Fusarium</taxon>
        <taxon>Fusarium concolor species complex</taxon>
    </lineage>
</organism>
<reference evidence="2" key="1">
    <citation type="submission" date="2020-01" db="EMBL/GenBank/DDBJ databases">
        <title>Identification and distribution of gene clusters putatively required for synthesis of sphingolipid metabolism inhibitors in phylogenetically diverse species of the filamentous fungus Fusarium.</title>
        <authorList>
            <person name="Kim H.-S."/>
            <person name="Busman M."/>
            <person name="Brown D.W."/>
            <person name="Divon H."/>
            <person name="Uhlig S."/>
            <person name="Proctor R.H."/>
        </authorList>
    </citation>
    <scope>NUCLEOTIDE SEQUENCE</scope>
    <source>
        <strain evidence="2">NRRL 53441</strain>
    </source>
</reference>
<evidence type="ECO:0000313" key="2">
    <source>
        <dbReference type="EMBL" id="KAF4453901.1"/>
    </source>
</evidence>
<proteinExistence type="inferred from homology"/>